<keyword evidence="2" id="KW-0408">Iron</keyword>
<dbReference type="CDD" id="cd02909">
    <property type="entry name" value="cupin_pirin_N"/>
    <property type="match status" value="1"/>
</dbReference>
<feature type="domain" description="Pirin N-terminal" evidence="4">
    <location>
        <begin position="22"/>
        <end position="128"/>
    </location>
</feature>
<evidence type="ECO:0000313" key="6">
    <source>
        <dbReference type="EMBL" id="RED44661.1"/>
    </source>
</evidence>
<dbReference type="Gene3D" id="2.60.120.10">
    <property type="entry name" value="Jelly Rolls"/>
    <property type="match status" value="2"/>
</dbReference>
<comment type="similarity">
    <text evidence="1 3">Belongs to the pirin family.</text>
</comment>
<feature type="domain" description="Pirin C-terminal" evidence="5">
    <location>
        <begin position="182"/>
        <end position="282"/>
    </location>
</feature>
<dbReference type="RefSeq" id="WP_115938969.1">
    <property type="nucleotide sequence ID" value="NZ_QRDW01000014.1"/>
</dbReference>
<keyword evidence="2" id="KW-0479">Metal-binding</keyword>
<keyword evidence="7" id="KW-1185">Reference proteome</keyword>
<reference evidence="6 7" key="1">
    <citation type="submission" date="2018-07" db="EMBL/GenBank/DDBJ databases">
        <title>Genomic Encyclopedia of Type Strains, Phase III (KMG-III): the genomes of soil and plant-associated and newly described type strains.</title>
        <authorList>
            <person name="Whitman W."/>
        </authorList>
    </citation>
    <scope>NUCLEOTIDE SEQUENCE [LARGE SCALE GENOMIC DNA]</scope>
    <source>
        <strain evidence="6 7">CECT 8488</strain>
    </source>
</reference>
<dbReference type="AlphaFoldDB" id="A0A3D9H673"/>
<dbReference type="Pfam" id="PF02678">
    <property type="entry name" value="Pirin"/>
    <property type="match status" value="1"/>
</dbReference>
<dbReference type="InterPro" id="IPR003829">
    <property type="entry name" value="Pirin_N_dom"/>
</dbReference>
<organism evidence="6 7">
    <name type="scientific">Aestuariispira insulae</name>
    <dbReference type="NCBI Taxonomy" id="1461337"/>
    <lineage>
        <taxon>Bacteria</taxon>
        <taxon>Pseudomonadati</taxon>
        <taxon>Pseudomonadota</taxon>
        <taxon>Alphaproteobacteria</taxon>
        <taxon>Rhodospirillales</taxon>
        <taxon>Kiloniellaceae</taxon>
        <taxon>Aestuariispira</taxon>
    </lineage>
</organism>
<protein>
    <recommendedName>
        <fullName evidence="8">Quercetin 2,3-dioxygenase</fullName>
    </recommendedName>
</protein>
<feature type="binding site" evidence="2">
    <location>
        <position position="108"/>
    </location>
    <ligand>
        <name>Fe cation</name>
        <dbReference type="ChEBI" id="CHEBI:24875"/>
    </ligand>
</feature>
<dbReference type="OrthoDB" id="9780903at2"/>
<dbReference type="InterPro" id="IPR014710">
    <property type="entry name" value="RmlC-like_jellyroll"/>
</dbReference>
<evidence type="ECO:0000313" key="7">
    <source>
        <dbReference type="Proteomes" id="UP000256845"/>
    </source>
</evidence>
<dbReference type="PANTHER" id="PTHR43594">
    <property type="entry name" value="QUERCETIN 2,3-DIOXYGENASE"/>
    <property type="match status" value="1"/>
</dbReference>
<dbReference type="PIRSF" id="PIRSF006232">
    <property type="entry name" value="Pirin"/>
    <property type="match status" value="1"/>
</dbReference>
<evidence type="ECO:0000256" key="3">
    <source>
        <dbReference type="RuleBase" id="RU003457"/>
    </source>
</evidence>
<evidence type="ECO:0000259" key="4">
    <source>
        <dbReference type="Pfam" id="PF02678"/>
    </source>
</evidence>
<comment type="caution">
    <text evidence="6">The sequence shown here is derived from an EMBL/GenBank/DDBJ whole genome shotgun (WGS) entry which is preliminary data.</text>
</comment>
<dbReference type="SUPFAM" id="SSF51182">
    <property type="entry name" value="RmlC-like cupins"/>
    <property type="match status" value="1"/>
</dbReference>
<feature type="binding site" evidence="2">
    <location>
        <position position="62"/>
    </location>
    <ligand>
        <name>Fe cation</name>
        <dbReference type="ChEBI" id="CHEBI:24875"/>
    </ligand>
</feature>
<dbReference type="GO" id="GO:0046872">
    <property type="term" value="F:metal ion binding"/>
    <property type="evidence" value="ECO:0007669"/>
    <property type="project" value="UniProtKB-KW"/>
</dbReference>
<evidence type="ECO:0000259" key="5">
    <source>
        <dbReference type="Pfam" id="PF05726"/>
    </source>
</evidence>
<dbReference type="InterPro" id="IPR008778">
    <property type="entry name" value="Pirin_C_dom"/>
</dbReference>
<accession>A0A3D9H673</accession>
<evidence type="ECO:0000256" key="2">
    <source>
        <dbReference type="PIRSR" id="PIRSR006232-1"/>
    </source>
</evidence>
<gene>
    <name evidence="6" type="ORF">DFP90_11423</name>
</gene>
<dbReference type="InterPro" id="IPR011051">
    <property type="entry name" value="RmlC_Cupin_sf"/>
</dbReference>
<evidence type="ECO:0000256" key="1">
    <source>
        <dbReference type="ARBA" id="ARBA00008416"/>
    </source>
</evidence>
<comment type="cofactor">
    <cofactor evidence="2">
        <name>Fe cation</name>
        <dbReference type="ChEBI" id="CHEBI:24875"/>
    </cofactor>
    <text evidence="2">Binds 1 Fe cation per subunit.</text>
</comment>
<dbReference type="EMBL" id="QRDW01000014">
    <property type="protein sequence ID" value="RED44661.1"/>
    <property type="molecule type" value="Genomic_DNA"/>
</dbReference>
<dbReference type="PANTHER" id="PTHR43594:SF1">
    <property type="entry name" value="QUERCETIN 2,3-DIOXYGENASE PA2418-RELATED"/>
    <property type="match status" value="1"/>
</dbReference>
<feature type="binding site" evidence="2">
    <location>
        <position position="64"/>
    </location>
    <ligand>
        <name>Fe cation</name>
        <dbReference type="ChEBI" id="CHEBI:24875"/>
    </ligand>
</feature>
<feature type="binding site" evidence="2">
    <location>
        <position position="106"/>
    </location>
    <ligand>
        <name>Fe cation</name>
        <dbReference type="ChEBI" id="CHEBI:24875"/>
    </ligand>
</feature>
<dbReference type="Pfam" id="PF05726">
    <property type="entry name" value="Pirin_C"/>
    <property type="match status" value="1"/>
</dbReference>
<dbReference type="InterPro" id="IPR053186">
    <property type="entry name" value="QDO-related"/>
</dbReference>
<name>A0A3D9H673_9PROT</name>
<dbReference type="Proteomes" id="UP000256845">
    <property type="component" value="Unassembled WGS sequence"/>
</dbReference>
<sequence>MKQISRIFSGDRGHWVGDGFPVRSLLSYQDDALAVSPFLLFDYAGPYVFEPHQGKPRGVGAHPHKGFETVTIVYEGEVSHQDSSGGGGTIRAGDVQWMTAGRGIIHEEFHSNDYCLAGGPFRMVQLWVNLRAQDKMTEPSYQAIGADQIPEVQIADGRLRVIAGDYEGTAGPAATFTPINLWDLRLEKAAETALDLPVGHNVMVALLSGSITIGDTRLQEARIGLLTGEEDKVVIQAEERSDILVMTGEPIGEPVVGYGPFVMNSEAEIEEAIREYNSGGFGKI</sequence>
<dbReference type="InterPro" id="IPR012093">
    <property type="entry name" value="Pirin"/>
</dbReference>
<proteinExistence type="inferred from homology"/>
<evidence type="ECO:0008006" key="8">
    <source>
        <dbReference type="Google" id="ProtNLM"/>
    </source>
</evidence>